<evidence type="ECO:0000256" key="3">
    <source>
        <dbReference type="ARBA" id="ARBA00011245"/>
    </source>
</evidence>
<sequence length="209" mass="24398">MKKIITIFFSIVSLVNVVGLYALDVDQVIDKTLEKYENMTSFYAEFTQLYCDETSGTCQNFDGKIYFMKPNFFRMEFEDPHQIYVGDSSSLWIYIPDEKRAIRQHLGHVPFAVCPDMFLKDYEKNFLAELTKEEDNKVEITLTPKEDTDIYSTIAVTIHSKKYEIMAIAIFDNTGSENKFEFDKIEINKKISKKLFEFNPPEGTAIDEY</sequence>
<dbReference type="InterPro" id="IPR029046">
    <property type="entry name" value="LolA/LolB/LppX"/>
</dbReference>
<reference evidence="9 10" key="1">
    <citation type="journal article" date="2015" name="Microbiome">
        <title>Genomic resolution of linkages in carbon, nitrogen, and sulfur cycling among widespread estuary sediment bacteria.</title>
        <authorList>
            <person name="Baker B.J."/>
            <person name="Lazar C.S."/>
            <person name="Teske A.P."/>
            <person name="Dick G.J."/>
        </authorList>
    </citation>
    <scope>NUCLEOTIDE SEQUENCE [LARGE SCALE GENOMIC DNA]</scope>
    <source>
        <strain evidence="9">DG_78</strain>
    </source>
</reference>
<comment type="caution">
    <text evidence="9">The sequence shown here is derived from an EMBL/GenBank/DDBJ whole genome shotgun (WGS) entry which is preliminary data.</text>
</comment>
<dbReference type="GO" id="GO:0042597">
    <property type="term" value="C:periplasmic space"/>
    <property type="evidence" value="ECO:0007669"/>
    <property type="project" value="UniProtKB-SubCell"/>
</dbReference>
<evidence type="ECO:0000313" key="10">
    <source>
        <dbReference type="Proteomes" id="UP000051012"/>
    </source>
</evidence>
<proteinExistence type="inferred from homology"/>
<evidence type="ECO:0000256" key="6">
    <source>
        <dbReference type="ARBA" id="ARBA00022764"/>
    </source>
</evidence>
<gene>
    <name evidence="9" type="ORF">AMJ52_01635</name>
</gene>
<evidence type="ECO:0000256" key="1">
    <source>
        <dbReference type="ARBA" id="ARBA00004418"/>
    </source>
</evidence>
<dbReference type="GO" id="GO:0042953">
    <property type="term" value="P:lipoprotein transport"/>
    <property type="evidence" value="ECO:0007669"/>
    <property type="project" value="InterPro"/>
</dbReference>
<keyword evidence="6" id="KW-0574">Periplasm</keyword>
<dbReference type="Proteomes" id="UP000051012">
    <property type="component" value="Unassembled WGS sequence"/>
</dbReference>
<keyword evidence="8" id="KW-0143">Chaperone</keyword>
<dbReference type="CDD" id="cd16325">
    <property type="entry name" value="LolA"/>
    <property type="match status" value="1"/>
</dbReference>
<evidence type="ECO:0000256" key="4">
    <source>
        <dbReference type="ARBA" id="ARBA00014035"/>
    </source>
</evidence>
<keyword evidence="7" id="KW-0653">Protein transport</keyword>
<dbReference type="PANTHER" id="PTHR35869">
    <property type="entry name" value="OUTER-MEMBRANE LIPOPROTEIN CARRIER PROTEIN"/>
    <property type="match status" value="1"/>
</dbReference>
<comment type="subcellular location">
    <subcellularLocation>
        <location evidence="1">Periplasm</location>
    </subcellularLocation>
</comment>
<evidence type="ECO:0000256" key="7">
    <source>
        <dbReference type="ARBA" id="ARBA00022927"/>
    </source>
</evidence>
<keyword evidence="5" id="KW-0813">Transport</keyword>
<evidence type="ECO:0000256" key="5">
    <source>
        <dbReference type="ARBA" id="ARBA00022448"/>
    </source>
</evidence>
<dbReference type="Pfam" id="PF03548">
    <property type="entry name" value="LolA"/>
    <property type="match status" value="1"/>
</dbReference>
<dbReference type="Gene3D" id="2.50.20.10">
    <property type="entry name" value="Lipoprotein localisation LolA/LolB/LppX"/>
    <property type="match status" value="1"/>
</dbReference>
<comment type="subunit">
    <text evidence="3">Monomer.</text>
</comment>
<name>A0A0S7YIE4_UNCT6</name>
<evidence type="ECO:0000256" key="8">
    <source>
        <dbReference type="ARBA" id="ARBA00023186"/>
    </source>
</evidence>
<dbReference type="InterPro" id="IPR018323">
    <property type="entry name" value="OM_lipoprot_carrier_LolA_Pbac"/>
</dbReference>
<accession>A0A0S7YIE4</accession>
<dbReference type="EMBL" id="LJNI01000012">
    <property type="protein sequence ID" value="KPJ74187.1"/>
    <property type="molecule type" value="Genomic_DNA"/>
</dbReference>
<comment type="similarity">
    <text evidence="2">Belongs to the LolA family.</text>
</comment>
<protein>
    <recommendedName>
        <fullName evidence="4">Outer-membrane lipoprotein carrier protein</fullName>
    </recommendedName>
</protein>
<dbReference type="NCBIfam" id="TIGR00547">
    <property type="entry name" value="lolA"/>
    <property type="match status" value="1"/>
</dbReference>
<dbReference type="PANTHER" id="PTHR35869:SF1">
    <property type="entry name" value="OUTER-MEMBRANE LIPOPROTEIN CARRIER PROTEIN"/>
    <property type="match status" value="1"/>
</dbReference>
<evidence type="ECO:0000313" key="9">
    <source>
        <dbReference type="EMBL" id="KPJ74187.1"/>
    </source>
</evidence>
<organism evidence="9 10">
    <name type="scientific">candidate division TA06 bacterium DG_78</name>
    <dbReference type="NCBI Taxonomy" id="1703772"/>
    <lineage>
        <taxon>Bacteria</taxon>
        <taxon>Bacteria division TA06</taxon>
    </lineage>
</organism>
<dbReference type="InterPro" id="IPR004564">
    <property type="entry name" value="OM_lipoprot_carrier_LolA-like"/>
</dbReference>
<dbReference type="SUPFAM" id="SSF89392">
    <property type="entry name" value="Prokaryotic lipoproteins and lipoprotein localization factors"/>
    <property type="match status" value="1"/>
</dbReference>
<evidence type="ECO:0000256" key="2">
    <source>
        <dbReference type="ARBA" id="ARBA00007615"/>
    </source>
</evidence>
<dbReference type="AlphaFoldDB" id="A0A0S7YIE4"/>